<dbReference type="PANTHER" id="PTHR40465:SF1">
    <property type="entry name" value="DUF6534 DOMAIN-CONTAINING PROTEIN"/>
    <property type="match status" value="1"/>
</dbReference>
<feature type="transmembrane region" description="Helical" evidence="1">
    <location>
        <begin position="130"/>
        <end position="149"/>
    </location>
</feature>
<dbReference type="STRING" id="870435.A0A0C3KS90"/>
<keyword evidence="1" id="KW-1133">Transmembrane helix</keyword>
<evidence type="ECO:0000259" key="2">
    <source>
        <dbReference type="Pfam" id="PF20152"/>
    </source>
</evidence>
<evidence type="ECO:0000313" key="4">
    <source>
        <dbReference type="Proteomes" id="UP000054217"/>
    </source>
</evidence>
<feature type="transmembrane region" description="Helical" evidence="1">
    <location>
        <begin position="242"/>
        <end position="263"/>
    </location>
</feature>
<accession>A0A0C3KS90</accession>
<gene>
    <name evidence="3" type="ORF">M404DRAFT_993340</name>
</gene>
<evidence type="ECO:0000256" key="1">
    <source>
        <dbReference type="SAM" id="Phobius"/>
    </source>
</evidence>
<reference evidence="3 4" key="1">
    <citation type="submission" date="2014-04" db="EMBL/GenBank/DDBJ databases">
        <authorList>
            <consortium name="DOE Joint Genome Institute"/>
            <person name="Kuo A."/>
            <person name="Kohler A."/>
            <person name="Costa M.D."/>
            <person name="Nagy L.G."/>
            <person name="Floudas D."/>
            <person name="Copeland A."/>
            <person name="Barry K.W."/>
            <person name="Cichocki N."/>
            <person name="Veneault-Fourrey C."/>
            <person name="LaButti K."/>
            <person name="Lindquist E.A."/>
            <person name="Lipzen A."/>
            <person name="Lundell T."/>
            <person name="Morin E."/>
            <person name="Murat C."/>
            <person name="Sun H."/>
            <person name="Tunlid A."/>
            <person name="Henrissat B."/>
            <person name="Grigoriev I.V."/>
            <person name="Hibbett D.S."/>
            <person name="Martin F."/>
            <person name="Nordberg H.P."/>
            <person name="Cantor M.N."/>
            <person name="Hua S.X."/>
        </authorList>
    </citation>
    <scope>NUCLEOTIDE SEQUENCE [LARGE SCALE GENOMIC DNA]</scope>
    <source>
        <strain evidence="3 4">Marx 270</strain>
    </source>
</reference>
<dbReference type="Pfam" id="PF20152">
    <property type="entry name" value="DUF6534"/>
    <property type="match status" value="1"/>
</dbReference>
<feature type="transmembrane region" description="Helical" evidence="1">
    <location>
        <begin position="161"/>
        <end position="181"/>
    </location>
</feature>
<keyword evidence="1" id="KW-0472">Membrane</keyword>
<dbReference type="PANTHER" id="PTHR40465">
    <property type="entry name" value="CHROMOSOME 1, WHOLE GENOME SHOTGUN SEQUENCE"/>
    <property type="match status" value="1"/>
</dbReference>
<reference evidence="4" key="2">
    <citation type="submission" date="2015-01" db="EMBL/GenBank/DDBJ databases">
        <title>Evolutionary Origins and Diversification of the Mycorrhizal Mutualists.</title>
        <authorList>
            <consortium name="DOE Joint Genome Institute"/>
            <consortium name="Mycorrhizal Genomics Consortium"/>
            <person name="Kohler A."/>
            <person name="Kuo A."/>
            <person name="Nagy L.G."/>
            <person name="Floudas D."/>
            <person name="Copeland A."/>
            <person name="Barry K.W."/>
            <person name="Cichocki N."/>
            <person name="Veneault-Fourrey C."/>
            <person name="LaButti K."/>
            <person name="Lindquist E.A."/>
            <person name="Lipzen A."/>
            <person name="Lundell T."/>
            <person name="Morin E."/>
            <person name="Murat C."/>
            <person name="Riley R."/>
            <person name="Ohm R."/>
            <person name="Sun H."/>
            <person name="Tunlid A."/>
            <person name="Henrissat B."/>
            <person name="Grigoriev I.V."/>
            <person name="Hibbett D.S."/>
            <person name="Martin F."/>
        </authorList>
    </citation>
    <scope>NUCLEOTIDE SEQUENCE [LARGE SCALE GENOMIC DNA]</scope>
    <source>
        <strain evidence="4">Marx 270</strain>
    </source>
</reference>
<feature type="transmembrane region" description="Helical" evidence="1">
    <location>
        <begin position="55"/>
        <end position="77"/>
    </location>
</feature>
<sequence>MGGLGKTWASSLLHNFDERLALVYFQLLCTDRRLALSETSKGMAANLAQNIQGPFLIGLIINVFLYGVTTTQVHLYFSRHNRDKLWVKSLIVVLYLAETFNSAISTYYIYDVLVIHFGDEAYLLSDNWAFISNAILTGAISGVVQDFFAWRVYMLTKNVSVVAAIVLCSLVNLAGSVAATISMATSPRFSMLPNIEAEVAIWRGTAVLADIIIAASLVWHLRRRKHLYPALTSTINRILRMTVQTGVLTSIVAIIDLVCYMAIVTSATHLIFSMALSKIYTNCMISTLNARGGWKYDGPSGDEVSHRRSSHPESVVLQARGTQPEVFVQLETHQIIEMGDKSGP</sequence>
<keyword evidence="4" id="KW-1185">Reference proteome</keyword>
<feature type="transmembrane region" description="Helical" evidence="1">
    <location>
        <begin position="89"/>
        <end position="110"/>
    </location>
</feature>
<dbReference type="InParanoid" id="A0A0C3KS90"/>
<keyword evidence="1" id="KW-0812">Transmembrane</keyword>
<evidence type="ECO:0000313" key="3">
    <source>
        <dbReference type="EMBL" id="KIO12337.1"/>
    </source>
</evidence>
<dbReference type="EMBL" id="KN831947">
    <property type="protein sequence ID" value="KIO12337.1"/>
    <property type="molecule type" value="Genomic_DNA"/>
</dbReference>
<dbReference type="InterPro" id="IPR045339">
    <property type="entry name" value="DUF6534"/>
</dbReference>
<dbReference type="OrthoDB" id="3265526at2759"/>
<name>A0A0C3KS90_PISTI</name>
<proteinExistence type="predicted"/>
<protein>
    <recommendedName>
        <fullName evidence="2">DUF6534 domain-containing protein</fullName>
    </recommendedName>
</protein>
<dbReference type="Proteomes" id="UP000054217">
    <property type="component" value="Unassembled WGS sequence"/>
</dbReference>
<organism evidence="3 4">
    <name type="scientific">Pisolithus tinctorius Marx 270</name>
    <dbReference type="NCBI Taxonomy" id="870435"/>
    <lineage>
        <taxon>Eukaryota</taxon>
        <taxon>Fungi</taxon>
        <taxon>Dikarya</taxon>
        <taxon>Basidiomycota</taxon>
        <taxon>Agaricomycotina</taxon>
        <taxon>Agaricomycetes</taxon>
        <taxon>Agaricomycetidae</taxon>
        <taxon>Boletales</taxon>
        <taxon>Sclerodermatineae</taxon>
        <taxon>Pisolithaceae</taxon>
        <taxon>Pisolithus</taxon>
    </lineage>
</organism>
<dbReference type="HOGENOM" id="CLU_046025_2_0_1"/>
<dbReference type="AlphaFoldDB" id="A0A0C3KS90"/>
<feature type="transmembrane region" description="Helical" evidence="1">
    <location>
        <begin position="201"/>
        <end position="221"/>
    </location>
</feature>
<feature type="domain" description="DUF6534" evidence="2">
    <location>
        <begin position="206"/>
        <end position="291"/>
    </location>
</feature>